<proteinExistence type="predicted"/>
<gene>
    <name evidence="2" type="ORF">EJ06DRAFT_525115</name>
</gene>
<dbReference type="Proteomes" id="UP000799640">
    <property type="component" value="Unassembled WGS sequence"/>
</dbReference>
<dbReference type="AlphaFoldDB" id="A0A6G1HJ48"/>
<evidence type="ECO:0000313" key="2">
    <source>
        <dbReference type="EMBL" id="KAF2395876.1"/>
    </source>
</evidence>
<evidence type="ECO:0000256" key="1">
    <source>
        <dbReference type="SAM" id="MobiDB-lite"/>
    </source>
</evidence>
<feature type="region of interest" description="Disordered" evidence="1">
    <location>
        <begin position="1"/>
        <end position="144"/>
    </location>
</feature>
<reference evidence="2" key="1">
    <citation type="journal article" date="2020" name="Stud. Mycol.">
        <title>101 Dothideomycetes genomes: a test case for predicting lifestyles and emergence of pathogens.</title>
        <authorList>
            <person name="Haridas S."/>
            <person name="Albert R."/>
            <person name="Binder M."/>
            <person name="Bloem J."/>
            <person name="Labutti K."/>
            <person name="Salamov A."/>
            <person name="Andreopoulos B."/>
            <person name="Baker S."/>
            <person name="Barry K."/>
            <person name="Bills G."/>
            <person name="Bluhm B."/>
            <person name="Cannon C."/>
            <person name="Castanera R."/>
            <person name="Culley D."/>
            <person name="Daum C."/>
            <person name="Ezra D."/>
            <person name="Gonzalez J."/>
            <person name="Henrissat B."/>
            <person name="Kuo A."/>
            <person name="Liang C."/>
            <person name="Lipzen A."/>
            <person name="Lutzoni F."/>
            <person name="Magnuson J."/>
            <person name="Mondo S."/>
            <person name="Nolan M."/>
            <person name="Ohm R."/>
            <person name="Pangilinan J."/>
            <person name="Park H.-J."/>
            <person name="Ramirez L."/>
            <person name="Alfaro M."/>
            <person name="Sun H."/>
            <person name="Tritt A."/>
            <person name="Yoshinaga Y."/>
            <person name="Zwiers L.-H."/>
            <person name="Turgeon B."/>
            <person name="Goodwin S."/>
            <person name="Spatafora J."/>
            <person name="Crous P."/>
            <person name="Grigoriev I."/>
        </authorList>
    </citation>
    <scope>NUCLEOTIDE SEQUENCE</scope>
    <source>
        <strain evidence="2">CBS 262.69</strain>
    </source>
</reference>
<accession>A0A6G1HJ48</accession>
<name>A0A6G1HJ48_9PEZI</name>
<feature type="compositionally biased region" description="Basic residues" evidence="1">
    <location>
        <begin position="133"/>
        <end position="142"/>
    </location>
</feature>
<sequence>MASELTFSEGPSQRNSVAQSARSNRDDVAVPPSLQLSTYSKRRASEVEKKEKKQTKPPRQSNRDLRAAISYRSRHPLFSRHYREEERASKLAKTIRRKPAPKPATPKARGRDRAAVQARSSGVCPSQAVQHARVPRPVHRKPPTSMVVTAPSISPQAMNTNALCSNMQQRNTAKTQRQLPQNPVAVVEFGPAGACTGDGIDGDSASERTAEPLELLEGGGLSRAYARSVDGRYPRSC</sequence>
<dbReference type="EMBL" id="ML996710">
    <property type="protein sequence ID" value="KAF2395876.1"/>
    <property type="molecule type" value="Genomic_DNA"/>
</dbReference>
<evidence type="ECO:0000313" key="3">
    <source>
        <dbReference type="Proteomes" id="UP000799640"/>
    </source>
</evidence>
<protein>
    <submittedName>
        <fullName evidence="2">Uncharacterized protein</fullName>
    </submittedName>
</protein>
<feature type="compositionally biased region" description="Polar residues" evidence="1">
    <location>
        <begin position="1"/>
        <end position="22"/>
    </location>
</feature>
<organism evidence="2 3">
    <name type="scientific">Trichodelitschia bisporula</name>
    <dbReference type="NCBI Taxonomy" id="703511"/>
    <lineage>
        <taxon>Eukaryota</taxon>
        <taxon>Fungi</taxon>
        <taxon>Dikarya</taxon>
        <taxon>Ascomycota</taxon>
        <taxon>Pezizomycotina</taxon>
        <taxon>Dothideomycetes</taxon>
        <taxon>Dothideomycetes incertae sedis</taxon>
        <taxon>Phaeotrichales</taxon>
        <taxon>Phaeotrichaceae</taxon>
        <taxon>Trichodelitschia</taxon>
    </lineage>
</organism>
<feature type="compositionally biased region" description="Polar residues" evidence="1">
    <location>
        <begin position="118"/>
        <end position="129"/>
    </location>
</feature>
<keyword evidence="3" id="KW-1185">Reference proteome</keyword>